<dbReference type="GO" id="GO:0005788">
    <property type="term" value="C:endoplasmic reticulum lumen"/>
    <property type="evidence" value="ECO:0007669"/>
    <property type="project" value="UniProtKB-SubCell"/>
</dbReference>
<dbReference type="EMBL" id="GGYP01001423">
    <property type="protein sequence ID" value="MDE46194.1"/>
    <property type="molecule type" value="Transcribed_RNA"/>
</dbReference>
<keyword evidence="5 13" id="KW-0732">Signal</keyword>
<dbReference type="InterPro" id="IPR005788">
    <property type="entry name" value="PDI_thioredoxin-like_dom"/>
</dbReference>
<evidence type="ECO:0000256" key="9">
    <source>
        <dbReference type="ARBA" id="ARBA00023235"/>
    </source>
</evidence>
<comment type="similarity">
    <text evidence="3 12">Belongs to the protein disulfide isomerase family.</text>
</comment>
<dbReference type="FunFam" id="3.40.30.10:FF:000107">
    <property type="entry name" value="Protein disulfide-isomerase 5-2"/>
    <property type="match status" value="1"/>
</dbReference>
<dbReference type="Gene3D" id="3.40.30.10">
    <property type="entry name" value="Glutaredoxin"/>
    <property type="match status" value="4"/>
</dbReference>
<comment type="subcellular location">
    <subcellularLocation>
        <location evidence="2">Endoplasmic reticulum lumen</location>
    </subcellularLocation>
</comment>
<dbReference type="NCBIfam" id="TIGR01130">
    <property type="entry name" value="ER_PDI_fam"/>
    <property type="match status" value="1"/>
</dbReference>
<comment type="catalytic activity">
    <reaction evidence="1 13">
        <text>Catalyzes the rearrangement of -S-S- bonds in proteins.</text>
        <dbReference type="EC" id="5.3.4.1"/>
    </reaction>
</comment>
<dbReference type="FunFam" id="3.40.30.10:FF:000303">
    <property type="entry name" value="Protein disulfide-isomerase"/>
    <property type="match status" value="1"/>
</dbReference>
<evidence type="ECO:0000256" key="4">
    <source>
        <dbReference type="ARBA" id="ARBA00012723"/>
    </source>
</evidence>
<dbReference type="EC" id="5.3.4.1" evidence="4 13"/>
<reference evidence="15" key="1">
    <citation type="submission" date="2018-10" db="EMBL/GenBank/DDBJ databases">
        <title>Transcriptome assembly of Aceria tosichella (Wheat curl mite) Type 2.</title>
        <authorList>
            <person name="Scully E.D."/>
            <person name="Geib S.M."/>
            <person name="Palmer N.A."/>
            <person name="Gupta A.K."/>
            <person name="Sarath G."/>
            <person name="Tatineni S."/>
        </authorList>
    </citation>
    <scope>NUCLEOTIDE SEQUENCE</scope>
    <source>
        <strain evidence="15">LincolnNE</strain>
    </source>
</reference>
<dbReference type="NCBIfam" id="TIGR01126">
    <property type="entry name" value="pdi_dom"/>
    <property type="match status" value="1"/>
</dbReference>
<dbReference type="SUPFAM" id="SSF52833">
    <property type="entry name" value="Thioredoxin-like"/>
    <property type="match status" value="4"/>
</dbReference>
<keyword evidence="6" id="KW-0677">Repeat</keyword>
<evidence type="ECO:0000259" key="14">
    <source>
        <dbReference type="PROSITE" id="PS51352"/>
    </source>
</evidence>
<evidence type="ECO:0000256" key="13">
    <source>
        <dbReference type="RuleBase" id="RU361130"/>
    </source>
</evidence>
<dbReference type="PROSITE" id="PS00194">
    <property type="entry name" value="THIOREDOXIN_1"/>
    <property type="match status" value="2"/>
</dbReference>
<dbReference type="Pfam" id="PF00085">
    <property type="entry name" value="Thioredoxin"/>
    <property type="match status" value="2"/>
</dbReference>
<evidence type="ECO:0000256" key="6">
    <source>
        <dbReference type="ARBA" id="ARBA00022737"/>
    </source>
</evidence>
<protein>
    <recommendedName>
        <fullName evidence="4 13">Protein disulfide-isomerase</fullName>
        <ecNumber evidence="4 13">5.3.4.1</ecNumber>
    </recommendedName>
</protein>
<dbReference type="Pfam" id="PF13848">
    <property type="entry name" value="Thioredoxin_6"/>
    <property type="match status" value="1"/>
</dbReference>
<dbReference type="GO" id="GO:0034976">
    <property type="term" value="P:response to endoplasmic reticulum stress"/>
    <property type="evidence" value="ECO:0007669"/>
    <property type="project" value="TreeGrafter"/>
</dbReference>
<feature type="domain" description="Thioredoxin" evidence="14">
    <location>
        <begin position="25"/>
        <end position="142"/>
    </location>
</feature>
<dbReference type="GO" id="GO:0006457">
    <property type="term" value="P:protein folding"/>
    <property type="evidence" value="ECO:0007669"/>
    <property type="project" value="TreeGrafter"/>
</dbReference>
<accession>A0A6G1S6Q9</accession>
<evidence type="ECO:0000256" key="8">
    <source>
        <dbReference type="ARBA" id="ARBA00023157"/>
    </source>
</evidence>
<dbReference type="CDD" id="cd02995">
    <property type="entry name" value="PDI_a_PDI_a'_C"/>
    <property type="match status" value="1"/>
</dbReference>
<feature type="disulfide bond" description="Redox-active" evidence="11">
    <location>
        <begin position="419"/>
        <end position="422"/>
    </location>
</feature>
<gene>
    <name evidence="15" type="primary">PDIA3</name>
    <name evidence="15" type="ORF">g.5663</name>
</gene>
<dbReference type="InterPro" id="IPR013766">
    <property type="entry name" value="Thioredoxin_domain"/>
</dbReference>
<dbReference type="CDD" id="cd02961">
    <property type="entry name" value="PDI_a_family"/>
    <property type="match status" value="1"/>
</dbReference>
<keyword evidence="8 11" id="KW-1015">Disulfide bond</keyword>
<dbReference type="InterPro" id="IPR017937">
    <property type="entry name" value="Thioredoxin_CS"/>
</dbReference>
<evidence type="ECO:0000313" key="15">
    <source>
        <dbReference type="EMBL" id="MDE46194.1"/>
    </source>
</evidence>
<evidence type="ECO:0000256" key="10">
    <source>
        <dbReference type="ARBA" id="ARBA00023284"/>
    </source>
</evidence>
<dbReference type="PROSITE" id="PS51352">
    <property type="entry name" value="THIOREDOXIN_2"/>
    <property type="match status" value="2"/>
</dbReference>
<name>A0A6G1S6Q9_9ACAR</name>
<keyword evidence="7" id="KW-0256">Endoplasmic reticulum</keyword>
<dbReference type="PANTHER" id="PTHR18929">
    <property type="entry name" value="PROTEIN DISULFIDE ISOMERASE"/>
    <property type="match status" value="1"/>
</dbReference>
<keyword evidence="9 13" id="KW-0413">Isomerase</keyword>
<feature type="chain" id="PRO_5026377632" description="Protein disulfide-isomerase" evidence="13">
    <location>
        <begin position="28"/>
        <end position="514"/>
    </location>
</feature>
<sequence length="514" mass="57703">MANSTFAKITVSLVLVSAFLLVQLAQADDSVIDYSNLSPDAFKSEIDSLDLVLVKFYAPWCGHCKRLAPEYELAAKKLAGDDPAVPLAKVDCTNENGGKDICSQNEVQGYPTVKIFRNGQASDYNDGRDADSIVKKMRSLAGPASKEFDSFEKLDSYYKTAKNLVVVGLFKSSDDSLYKQFIETANQNRDLASYVHLFEDKASDKFEKLVTLNADKSVKLPSIVLARQAHYRSKFEPDFLVYDASDDLKDWIQENSHGLVMARTQANSDVPKPNVVVYYNVDYERDPKGTNYWRNRVLKVASQYKDQDLTFAVSNIQTFASELNDFGLDMSRISKDPSPAVVAKDKDGKKYAMSEKFTYDSFKQFVQSFLDGKLEPFMKSEDEPDNEGAAVKVAVGKNFDKLVTKSDKDVFIEFYAPWCGHCKSLAPTWEELGNKLKDEPGVDIVKLDATANDVPDLFTVHGFPTLYWFPKDTKTPVKYEGGRDINDLLNYVAKHATDELDGYTRTGDVKRTDL</sequence>
<feature type="domain" description="Thioredoxin" evidence="14">
    <location>
        <begin position="369"/>
        <end position="497"/>
    </location>
</feature>
<dbReference type="InterPro" id="IPR036249">
    <property type="entry name" value="Thioredoxin-like_sf"/>
</dbReference>
<evidence type="ECO:0000256" key="7">
    <source>
        <dbReference type="ARBA" id="ARBA00022824"/>
    </source>
</evidence>
<dbReference type="AlphaFoldDB" id="A0A6G1S6Q9"/>
<evidence type="ECO:0000256" key="5">
    <source>
        <dbReference type="ARBA" id="ARBA00022729"/>
    </source>
</evidence>
<evidence type="ECO:0000256" key="11">
    <source>
        <dbReference type="PIRSR" id="PIRSR605792-51"/>
    </source>
</evidence>
<feature type="disulfide bond" description="Redox-active" evidence="11">
    <location>
        <begin position="61"/>
        <end position="64"/>
    </location>
</feature>
<dbReference type="CDD" id="cd03073">
    <property type="entry name" value="PDI_b'_ERp72_ERp57"/>
    <property type="match status" value="1"/>
</dbReference>
<feature type="signal peptide" evidence="13">
    <location>
        <begin position="1"/>
        <end position="27"/>
    </location>
</feature>
<evidence type="ECO:0000256" key="2">
    <source>
        <dbReference type="ARBA" id="ARBA00004319"/>
    </source>
</evidence>
<keyword evidence="10 11" id="KW-0676">Redox-active center</keyword>
<evidence type="ECO:0000256" key="1">
    <source>
        <dbReference type="ARBA" id="ARBA00001182"/>
    </source>
</evidence>
<evidence type="ECO:0000256" key="12">
    <source>
        <dbReference type="RuleBase" id="RU004208"/>
    </source>
</evidence>
<dbReference type="InterPro" id="IPR005792">
    <property type="entry name" value="Prot_disulphide_isomerase"/>
</dbReference>
<dbReference type="PANTHER" id="PTHR18929:SF132">
    <property type="entry name" value="PROTEIN DISULFIDE-ISOMERASE A3"/>
    <property type="match status" value="1"/>
</dbReference>
<proteinExistence type="inferred from homology"/>
<evidence type="ECO:0000256" key="3">
    <source>
        <dbReference type="ARBA" id="ARBA00006347"/>
    </source>
</evidence>
<dbReference type="PRINTS" id="PR00421">
    <property type="entry name" value="THIOREDOXIN"/>
</dbReference>
<dbReference type="GO" id="GO:0003756">
    <property type="term" value="F:protein disulfide isomerase activity"/>
    <property type="evidence" value="ECO:0007669"/>
    <property type="project" value="UniProtKB-EC"/>
</dbReference>
<organism evidence="15">
    <name type="scientific">Aceria tosichella</name>
    <name type="common">wheat curl mite</name>
    <dbReference type="NCBI Taxonomy" id="561515"/>
    <lineage>
        <taxon>Eukaryota</taxon>
        <taxon>Metazoa</taxon>
        <taxon>Ecdysozoa</taxon>
        <taxon>Arthropoda</taxon>
        <taxon>Chelicerata</taxon>
        <taxon>Arachnida</taxon>
        <taxon>Acari</taxon>
        <taxon>Acariformes</taxon>
        <taxon>Trombidiformes</taxon>
        <taxon>Prostigmata</taxon>
        <taxon>Eupodina</taxon>
        <taxon>Eriophyoidea</taxon>
        <taxon>Eriophyidae</taxon>
        <taxon>Eriophyinae</taxon>
        <taxon>Aceriini</taxon>
        <taxon>Aceria</taxon>
    </lineage>
</organism>